<dbReference type="InterPro" id="IPR036396">
    <property type="entry name" value="Cyt_P450_sf"/>
</dbReference>
<dbReference type="GO" id="GO:0019373">
    <property type="term" value="P:epoxygenase P450 pathway"/>
    <property type="evidence" value="ECO:0007669"/>
    <property type="project" value="TreeGrafter"/>
</dbReference>
<keyword evidence="5 13" id="KW-0349">Heme</keyword>
<dbReference type="GO" id="GO:0006805">
    <property type="term" value="P:xenobiotic metabolic process"/>
    <property type="evidence" value="ECO:0007669"/>
    <property type="project" value="TreeGrafter"/>
</dbReference>
<evidence type="ECO:0000256" key="14">
    <source>
        <dbReference type="RuleBase" id="RU000461"/>
    </source>
</evidence>
<evidence type="ECO:0000256" key="3">
    <source>
        <dbReference type="ARBA" id="ARBA00004406"/>
    </source>
</evidence>
<dbReference type="PROSITE" id="PS00086">
    <property type="entry name" value="CYTOCHROME_P450"/>
    <property type="match status" value="1"/>
</dbReference>
<accession>A0AAV7N3V5</accession>
<evidence type="ECO:0000313" key="15">
    <source>
        <dbReference type="EMBL" id="KAJ1107345.1"/>
    </source>
</evidence>
<evidence type="ECO:0000256" key="12">
    <source>
        <dbReference type="ARBA" id="ARBA00023136"/>
    </source>
</evidence>
<evidence type="ECO:0000256" key="11">
    <source>
        <dbReference type="ARBA" id="ARBA00023033"/>
    </source>
</evidence>
<dbReference type="PRINTS" id="PR00463">
    <property type="entry name" value="EP450I"/>
</dbReference>
<evidence type="ECO:0000256" key="5">
    <source>
        <dbReference type="ARBA" id="ARBA00022617"/>
    </source>
</evidence>
<evidence type="ECO:0000256" key="13">
    <source>
        <dbReference type="PIRSR" id="PIRSR602401-1"/>
    </source>
</evidence>
<keyword evidence="6 13" id="KW-0479">Metal-binding</keyword>
<keyword evidence="9 14" id="KW-0560">Oxidoreductase</keyword>
<dbReference type="GO" id="GO:0020037">
    <property type="term" value="F:heme binding"/>
    <property type="evidence" value="ECO:0007669"/>
    <property type="project" value="InterPro"/>
</dbReference>
<dbReference type="InterPro" id="IPR050182">
    <property type="entry name" value="Cytochrome_P450_fam2"/>
</dbReference>
<dbReference type="InterPro" id="IPR001128">
    <property type="entry name" value="Cyt_P450"/>
</dbReference>
<dbReference type="AlphaFoldDB" id="A0AAV7N3V5"/>
<dbReference type="PRINTS" id="PR00385">
    <property type="entry name" value="P450"/>
</dbReference>
<dbReference type="CDD" id="cd11026">
    <property type="entry name" value="CYP2"/>
    <property type="match status" value="1"/>
</dbReference>
<evidence type="ECO:0000256" key="8">
    <source>
        <dbReference type="ARBA" id="ARBA00022848"/>
    </source>
</evidence>
<evidence type="ECO:0000313" key="16">
    <source>
        <dbReference type="Proteomes" id="UP001066276"/>
    </source>
</evidence>
<dbReference type="InterPro" id="IPR008067">
    <property type="entry name" value="Cyt_P450_E_grp-I_CYP2A-like"/>
</dbReference>
<feature type="binding site" description="axial binding residue" evidence="13">
    <location>
        <position position="367"/>
    </location>
    <ligand>
        <name>heme</name>
        <dbReference type="ChEBI" id="CHEBI:30413"/>
    </ligand>
    <ligandPart>
        <name>Fe</name>
        <dbReference type="ChEBI" id="CHEBI:18248"/>
    </ligandPart>
</feature>
<keyword evidence="12" id="KW-0472">Membrane</keyword>
<evidence type="ECO:0000256" key="9">
    <source>
        <dbReference type="ARBA" id="ARBA00023002"/>
    </source>
</evidence>
<keyword evidence="16" id="KW-1185">Reference proteome</keyword>
<name>A0AAV7N3V5_PLEWA</name>
<dbReference type="PANTHER" id="PTHR24300:SF424">
    <property type="entry name" value="CYTOCHROME P450"/>
    <property type="match status" value="1"/>
</dbReference>
<evidence type="ECO:0000256" key="7">
    <source>
        <dbReference type="ARBA" id="ARBA00022824"/>
    </source>
</evidence>
<dbReference type="InterPro" id="IPR017972">
    <property type="entry name" value="Cyt_P450_CS"/>
</dbReference>
<dbReference type="EMBL" id="JANPWB010000013">
    <property type="protein sequence ID" value="KAJ1107345.1"/>
    <property type="molecule type" value="Genomic_DNA"/>
</dbReference>
<dbReference type="PANTHER" id="PTHR24300">
    <property type="entry name" value="CYTOCHROME P450 508A4-RELATED"/>
    <property type="match status" value="1"/>
</dbReference>
<evidence type="ECO:0000256" key="1">
    <source>
        <dbReference type="ARBA" id="ARBA00001971"/>
    </source>
</evidence>
<dbReference type="GO" id="GO:0005789">
    <property type="term" value="C:endoplasmic reticulum membrane"/>
    <property type="evidence" value="ECO:0007669"/>
    <property type="project" value="UniProtKB-SubCell"/>
</dbReference>
<dbReference type="SUPFAM" id="SSF48264">
    <property type="entry name" value="Cytochrome P450"/>
    <property type="match status" value="1"/>
</dbReference>
<comment type="similarity">
    <text evidence="4 14">Belongs to the cytochrome P450 family.</text>
</comment>
<dbReference type="Proteomes" id="UP001066276">
    <property type="component" value="Chromosome 9"/>
</dbReference>
<sequence length="422" mass="48610">MGSRRVVVLWGYDAVKEALVDQAEEFSGRGELPSNDRVFQGCGVILSNGERWKQLRRFSLMTLRNFGMGKRSIEERIQEEVQCLLEVLRDAKDMPFDPTKILCQAVSNVICSVTFGKRFEYEDKKFHNLLHMMTETFVQISSFWGQLQDVLPNVMRYIPGPHHNVQKLLEDLLHFINEKVKISQESLEPSFPRDFIDCFLIKMEEEKENSESEFNTKNMLMTVLNLFFAGTETVSTTLRFAFLLLLKHPEVTEKLQKEIDCTIGRDRFPNAEDRSKMPYTEAVIHEIQRIANVIPMNVPHSVTKDTQFRGYTIPKGTDVFPVLWSVLQDPSQFSDAAVFNPQHFLDEKDCFKKRDAFMPFSAGKRICLGEGLARMELFLFLTSILQNFRLESSMAPEEINASPQATGFANVPRSYLLSFIAR</sequence>
<reference evidence="15" key="1">
    <citation type="journal article" date="2022" name="bioRxiv">
        <title>Sequencing and chromosome-scale assembly of the giantPleurodeles waltlgenome.</title>
        <authorList>
            <person name="Brown T."/>
            <person name="Elewa A."/>
            <person name="Iarovenko S."/>
            <person name="Subramanian E."/>
            <person name="Araus A.J."/>
            <person name="Petzold A."/>
            <person name="Susuki M."/>
            <person name="Suzuki K.-i.T."/>
            <person name="Hayashi T."/>
            <person name="Toyoda A."/>
            <person name="Oliveira C."/>
            <person name="Osipova E."/>
            <person name="Leigh N.D."/>
            <person name="Simon A."/>
            <person name="Yun M.H."/>
        </authorList>
    </citation>
    <scope>NUCLEOTIDE SEQUENCE</scope>
    <source>
        <strain evidence="15">20211129_DDA</strain>
        <tissue evidence="15">Liver</tissue>
    </source>
</reference>
<dbReference type="GO" id="GO:0005506">
    <property type="term" value="F:iron ion binding"/>
    <property type="evidence" value="ECO:0007669"/>
    <property type="project" value="InterPro"/>
</dbReference>
<comment type="caution">
    <text evidence="15">The sequence shown here is derived from an EMBL/GenBank/DDBJ whole genome shotgun (WGS) entry which is preliminary data.</text>
</comment>
<comment type="subcellular location">
    <subcellularLocation>
        <location evidence="3">Endoplasmic reticulum membrane</location>
        <topology evidence="3">Peripheral membrane protein</topology>
    </subcellularLocation>
    <subcellularLocation>
        <location evidence="2">Microsome membrane</location>
        <topology evidence="2">Peripheral membrane protein</topology>
    </subcellularLocation>
</comment>
<keyword evidence="11 14" id="KW-0503">Monooxygenase</keyword>
<evidence type="ECO:0000256" key="10">
    <source>
        <dbReference type="ARBA" id="ARBA00023004"/>
    </source>
</evidence>
<proteinExistence type="inferred from homology"/>
<dbReference type="Pfam" id="PF00067">
    <property type="entry name" value="p450"/>
    <property type="match status" value="1"/>
</dbReference>
<keyword evidence="10 13" id="KW-0408">Iron</keyword>
<dbReference type="Gene3D" id="1.10.630.10">
    <property type="entry name" value="Cytochrome P450"/>
    <property type="match status" value="1"/>
</dbReference>
<evidence type="ECO:0000256" key="6">
    <source>
        <dbReference type="ARBA" id="ARBA00022723"/>
    </source>
</evidence>
<dbReference type="InterPro" id="IPR002401">
    <property type="entry name" value="Cyt_P450_E_grp-I"/>
</dbReference>
<organism evidence="15 16">
    <name type="scientific">Pleurodeles waltl</name>
    <name type="common">Iberian ribbed newt</name>
    <dbReference type="NCBI Taxonomy" id="8319"/>
    <lineage>
        <taxon>Eukaryota</taxon>
        <taxon>Metazoa</taxon>
        <taxon>Chordata</taxon>
        <taxon>Craniata</taxon>
        <taxon>Vertebrata</taxon>
        <taxon>Euteleostomi</taxon>
        <taxon>Amphibia</taxon>
        <taxon>Batrachia</taxon>
        <taxon>Caudata</taxon>
        <taxon>Salamandroidea</taxon>
        <taxon>Salamandridae</taxon>
        <taxon>Pleurodelinae</taxon>
        <taxon>Pleurodeles</taxon>
    </lineage>
</organism>
<gene>
    <name evidence="15" type="ORF">NDU88_004736</name>
</gene>
<keyword evidence="8" id="KW-0492">Microsome</keyword>
<dbReference type="FunFam" id="1.10.630.10:FF:000238">
    <property type="entry name" value="Cytochrome P450 2A6"/>
    <property type="match status" value="1"/>
</dbReference>
<comment type="cofactor">
    <cofactor evidence="1 13">
        <name>heme</name>
        <dbReference type="ChEBI" id="CHEBI:30413"/>
    </cofactor>
</comment>
<keyword evidence="7" id="KW-0256">Endoplasmic reticulum</keyword>
<dbReference type="PRINTS" id="PR01684">
    <property type="entry name" value="EP450ICYP2A"/>
</dbReference>
<evidence type="ECO:0000256" key="4">
    <source>
        <dbReference type="ARBA" id="ARBA00010617"/>
    </source>
</evidence>
<dbReference type="GO" id="GO:0016712">
    <property type="term" value="F:oxidoreductase activity, acting on paired donors, with incorporation or reduction of molecular oxygen, reduced flavin or flavoprotein as one donor, and incorporation of one atom of oxygen"/>
    <property type="evidence" value="ECO:0007669"/>
    <property type="project" value="InterPro"/>
</dbReference>
<evidence type="ECO:0000256" key="2">
    <source>
        <dbReference type="ARBA" id="ARBA00004174"/>
    </source>
</evidence>
<dbReference type="GO" id="GO:0008392">
    <property type="term" value="F:arachidonate epoxygenase activity"/>
    <property type="evidence" value="ECO:0007669"/>
    <property type="project" value="TreeGrafter"/>
</dbReference>
<protein>
    <submittedName>
        <fullName evidence="15">Uncharacterized protein</fullName>
    </submittedName>
</protein>